<dbReference type="InterPro" id="IPR036291">
    <property type="entry name" value="NAD(P)-bd_dom_sf"/>
</dbReference>
<reference evidence="7" key="1">
    <citation type="submission" date="2020-10" db="EMBL/GenBank/DDBJ databases">
        <authorList>
            <person name="Gilroy R."/>
        </authorList>
    </citation>
    <scope>NUCLEOTIDE SEQUENCE</scope>
    <source>
        <strain evidence="7">CHK188-20938</strain>
    </source>
</reference>
<keyword evidence="3" id="KW-0520">NAD</keyword>
<sequence>MKIVMLEAASLGDDLDFSGFEKYGELAVYEKTTREQCPDRIREADIIMANKLLLDEGTLSGAQRLKLICITATGVNNVDLEYAKSRGIGVANVAGYSTASVAQHTFAMYFYVAEKLRYFDEYVKSGGYAASDSFSNLQEKFSELAGKTWGIVGLGAIGKRTAEIAEAFGCRVVYYSSSGKDRNPRYRRLELAELLELSDVVSVHAPLTAATEKLFTYERFCQMKPDAIFINVGRGPIVDEAGLLRALEEEKIAGAALDVLCTEPMAADNPLLAFQDSRRLLITPHIAWASREARQLLVQKLEENLKSFLDGGRLNRVC</sequence>
<dbReference type="SUPFAM" id="SSF52283">
    <property type="entry name" value="Formate/glycerate dehydrogenase catalytic domain-like"/>
    <property type="match status" value="1"/>
</dbReference>
<dbReference type="Pfam" id="PF00389">
    <property type="entry name" value="2-Hacid_dh"/>
    <property type="match status" value="1"/>
</dbReference>
<proteinExistence type="inferred from homology"/>
<dbReference type="Pfam" id="PF02826">
    <property type="entry name" value="2-Hacid_dh_C"/>
    <property type="match status" value="1"/>
</dbReference>
<evidence type="ECO:0000256" key="1">
    <source>
        <dbReference type="ARBA" id="ARBA00005854"/>
    </source>
</evidence>
<evidence type="ECO:0000313" key="8">
    <source>
        <dbReference type="Proteomes" id="UP000824169"/>
    </source>
</evidence>
<dbReference type="InterPro" id="IPR029753">
    <property type="entry name" value="D-isomer_DH_CS"/>
</dbReference>
<comment type="caution">
    <text evidence="7">The sequence shown here is derived from an EMBL/GenBank/DDBJ whole genome shotgun (WGS) entry which is preliminary data.</text>
</comment>
<dbReference type="Proteomes" id="UP000824169">
    <property type="component" value="Unassembled WGS sequence"/>
</dbReference>
<accession>A0A9D1P3M7</accession>
<feature type="domain" description="D-isomer specific 2-hydroxyacid dehydrogenase catalytic" evidence="5">
    <location>
        <begin position="20"/>
        <end position="316"/>
    </location>
</feature>
<evidence type="ECO:0000259" key="6">
    <source>
        <dbReference type="Pfam" id="PF02826"/>
    </source>
</evidence>
<dbReference type="Gene3D" id="3.40.50.720">
    <property type="entry name" value="NAD(P)-binding Rossmann-like Domain"/>
    <property type="match status" value="2"/>
</dbReference>
<feature type="domain" description="D-isomer specific 2-hydroxyacid dehydrogenase NAD-binding" evidence="6">
    <location>
        <begin position="107"/>
        <end position="287"/>
    </location>
</feature>
<evidence type="ECO:0000256" key="3">
    <source>
        <dbReference type="ARBA" id="ARBA00023027"/>
    </source>
</evidence>
<dbReference type="NCBIfam" id="NF006263">
    <property type="entry name" value="PRK08410.1"/>
    <property type="match status" value="1"/>
</dbReference>
<dbReference type="PANTHER" id="PTHR43761">
    <property type="entry name" value="D-ISOMER SPECIFIC 2-HYDROXYACID DEHYDROGENASE FAMILY PROTEIN (AFU_ORTHOLOGUE AFUA_1G13630)"/>
    <property type="match status" value="1"/>
</dbReference>
<evidence type="ECO:0000313" key="7">
    <source>
        <dbReference type="EMBL" id="HIV25845.1"/>
    </source>
</evidence>
<dbReference type="GO" id="GO:0016616">
    <property type="term" value="F:oxidoreductase activity, acting on the CH-OH group of donors, NAD or NADP as acceptor"/>
    <property type="evidence" value="ECO:0007669"/>
    <property type="project" value="InterPro"/>
</dbReference>
<evidence type="ECO:0000256" key="2">
    <source>
        <dbReference type="ARBA" id="ARBA00023002"/>
    </source>
</evidence>
<organism evidence="7 8">
    <name type="scientific">Candidatus Scatomonas pullistercoris</name>
    <dbReference type="NCBI Taxonomy" id="2840920"/>
    <lineage>
        <taxon>Bacteria</taxon>
        <taxon>Bacillati</taxon>
        <taxon>Bacillota</taxon>
        <taxon>Clostridia</taxon>
        <taxon>Lachnospirales</taxon>
        <taxon>Lachnospiraceae</taxon>
        <taxon>Lachnospiraceae incertae sedis</taxon>
        <taxon>Candidatus Scatomonas</taxon>
    </lineage>
</organism>
<keyword evidence="2 4" id="KW-0560">Oxidoreductase</keyword>
<dbReference type="GO" id="GO:0051287">
    <property type="term" value="F:NAD binding"/>
    <property type="evidence" value="ECO:0007669"/>
    <property type="project" value="InterPro"/>
</dbReference>
<protein>
    <submittedName>
        <fullName evidence="7">D-2-hydroxyacid dehydrogenase</fullName>
    </submittedName>
</protein>
<dbReference type="AlphaFoldDB" id="A0A9D1P3M7"/>
<dbReference type="InterPro" id="IPR006140">
    <property type="entry name" value="D-isomer_DH_NAD-bd"/>
</dbReference>
<dbReference type="InterPro" id="IPR006139">
    <property type="entry name" value="D-isomer_2_OHA_DH_cat_dom"/>
</dbReference>
<gene>
    <name evidence="7" type="ORF">IAB71_08760</name>
</gene>
<reference evidence="7" key="2">
    <citation type="journal article" date="2021" name="PeerJ">
        <title>Extensive microbial diversity within the chicken gut microbiome revealed by metagenomics and culture.</title>
        <authorList>
            <person name="Gilroy R."/>
            <person name="Ravi A."/>
            <person name="Getino M."/>
            <person name="Pursley I."/>
            <person name="Horton D.L."/>
            <person name="Alikhan N.F."/>
            <person name="Baker D."/>
            <person name="Gharbi K."/>
            <person name="Hall N."/>
            <person name="Watson M."/>
            <person name="Adriaenssens E.M."/>
            <person name="Foster-Nyarko E."/>
            <person name="Jarju S."/>
            <person name="Secka A."/>
            <person name="Antonio M."/>
            <person name="Oren A."/>
            <person name="Chaudhuri R.R."/>
            <person name="La Ragione R."/>
            <person name="Hildebrand F."/>
            <person name="Pallen M.J."/>
        </authorList>
    </citation>
    <scope>NUCLEOTIDE SEQUENCE</scope>
    <source>
        <strain evidence="7">CHK188-20938</strain>
    </source>
</reference>
<dbReference type="EMBL" id="DVOO01000027">
    <property type="protein sequence ID" value="HIV25845.1"/>
    <property type="molecule type" value="Genomic_DNA"/>
</dbReference>
<evidence type="ECO:0000256" key="4">
    <source>
        <dbReference type="RuleBase" id="RU003719"/>
    </source>
</evidence>
<dbReference type="CDD" id="cd12162">
    <property type="entry name" value="2-Hacid_dh_4"/>
    <property type="match status" value="1"/>
</dbReference>
<evidence type="ECO:0000259" key="5">
    <source>
        <dbReference type="Pfam" id="PF00389"/>
    </source>
</evidence>
<comment type="similarity">
    <text evidence="1 4">Belongs to the D-isomer specific 2-hydroxyacid dehydrogenase family.</text>
</comment>
<dbReference type="PANTHER" id="PTHR43761:SF1">
    <property type="entry name" value="D-ISOMER SPECIFIC 2-HYDROXYACID DEHYDROGENASE CATALYTIC DOMAIN-CONTAINING PROTEIN-RELATED"/>
    <property type="match status" value="1"/>
</dbReference>
<dbReference type="SUPFAM" id="SSF51735">
    <property type="entry name" value="NAD(P)-binding Rossmann-fold domains"/>
    <property type="match status" value="1"/>
</dbReference>
<dbReference type="InterPro" id="IPR050418">
    <property type="entry name" value="D-iso_2-hydroxyacid_DH_PdxB"/>
</dbReference>
<name>A0A9D1P3M7_9FIRM</name>
<dbReference type="PROSITE" id="PS00671">
    <property type="entry name" value="D_2_HYDROXYACID_DH_3"/>
    <property type="match status" value="1"/>
</dbReference>